<dbReference type="GO" id="GO:0003677">
    <property type="term" value="F:DNA binding"/>
    <property type="evidence" value="ECO:0007669"/>
    <property type="project" value="InterPro"/>
</dbReference>
<evidence type="ECO:0000313" key="3">
    <source>
        <dbReference type="EMBL" id="ANH80915.1"/>
    </source>
</evidence>
<dbReference type="STRING" id="1176587.A8C56_07915"/>
<evidence type="ECO:0000313" key="4">
    <source>
        <dbReference type="Proteomes" id="UP000077667"/>
    </source>
</evidence>
<gene>
    <name evidence="3" type="ORF">A8C56_07915</name>
</gene>
<dbReference type="Pfam" id="PF01381">
    <property type="entry name" value="HTH_3"/>
    <property type="match status" value="1"/>
</dbReference>
<dbReference type="Proteomes" id="UP000077667">
    <property type="component" value="Chromosome"/>
</dbReference>
<feature type="domain" description="HTH cro/C1-type" evidence="2">
    <location>
        <begin position="1"/>
        <end position="38"/>
    </location>
</feature>
<dbReference type="SUPFAM" id="SSF47413">
    <property type="entry name" value="lambda repressor-like DNA-binding domains"/>
    <property type="match status" value="1"/>
</dbReference>
<evidence type="ECO:0000256" key="1">
    <source>
        <dbReference type="SAM" id="Coils"/>
    </source>
</evidence>
<dbReference type="Gene3D" id="1.10.260.40">
    <property type="entry name" value="lambda repressor-like DNA-binding domains"/>
    <property type="match status" value="1"/>
</dbReference>
<dbReference type="CDD" id="cd00093">
    <property type="entry name" value="HTH_XRE"/>
    <property type="match status" value="1"/>
</dbReference>
<dbReference type="RefSeq" id="WP_067754228.1">
    <property type="nucleotide sequence ID" value="NZ_CP015772.1"/>
</dbReference>
<evidence type="ECO:0000259" key="2">
    <source>
        <dbReference type="PROSITE" id="PS50943"/>
    </source>
</evidence>
<protein>
    <recommendedName>
        <fullName evidence="2">HTH cro/C1-type domain-containing protein</fullName>
    </recommendedName>
</protein>
<dbReference type="SMART" id="SM00530">
    <property type="entry name" value="HTH_XRE"/>
    <property type="match status" value="1"/>
</dbReference>
<keyword evidence="4" id="KW-1185">Reference proteome</keyword>
<proteinExistence type="predicted"/>
<dbReference type="EMBL" id="CP015772">
    <property type="protein sequence ID" value="ANH80915.1"/>
    <property type="molecule type" value="Genomic_DNA"/>
</dbReference>
<dbReference type="InterPro" id="IPR010982">
    <property type="entry name" value="Lambda_DNA-bd_dom_sf"/>
</dbReference>
<feature type="coiled-coil region" evidence="1">
    <location>
        <begin position="70"/>
        <end position="97"/>
    </location>
</feature>
<dbReference type="KEGG" id="nia:A8C56_07915"/>
<reference evidence="3 4" key="1">
    <citation type="submission" date="2016-05" db="EMBL/GenBank/DDBJ databases">
        <title>Niabella ginsenosidivorans BS26 whole genome sequencing.</title>
        <authorList>
            <person name="Im W.T."/>
            <person name="Siddiqi M.Z."/>
        </authorList>
    </citation>
    <scope>NUCLEOTIDE SEQUENCE [LARGE SCALE GENOMIC DNA]</scope>
    <source>
        <strain evidence="3 4">BS26</strain>
    </source>
</reference>
<keyword evidence="1" id="KW-0175">Coiled coil</keyword>
<organism evidence="3 4">
    <name type="scientific">Niabella ginsenosidivorans</name>
    <dbReference type="NCBI Taxonomy" id="1176587"/>
    <lineage>
        <taxon>Bacteria</taxon>
        <taxon>Pseudomonadati</taxon>
        <taxon>Bacteroidota</taxon>
        <taxon>Chitinophagia</taxon>
        <taxon>Chitinophagales</taxon>
        <taxon>Chitinophagaceae</taxon>
        <taxon>Niabella</taxon>
    </lineage>
</organism>
<dbReference type="AlphaFoldDB" id="A0A1A9I0R4"/>
<accession>A0A1A9I0R4</accession>
<dbReference type="PROSITE" id="PS50943">
    <property type="entry name" value="HTH_CROC1"/>
    <property type="match status" value="1"/>
</dbReference>
<sequence>MKKIRKALNLSQQELALLLNVSRSTIAMYEKGLRSLPSKASEIWCRVQLLWQQSLIRTVPAAAMANSHHLQQQQQALSQLNARVQRAAARRVRLTQQLTYMEEQHQRLGFKLYVLRHLMEDALPGSRQLQLLKNRELMTLIRLAGCCSSRRQLLAFQLQVLATEQKAALSGIITLGQEGALLKIPETAAPALQTGGTGG</sequence>
<name>A0A1A9I0R4_9BACT</name>
<dbReference type="InterPro" id="IPR001387">
    <property type="entry name" value="Cro/C1-type_HTH"/>
</dbReference>